<dbReference type="InterPro" id="IPR050474">
    <property type="entry name" value="Hel308_SKI2-like"/>
</dbReference>
<name>A0ABV6FGS0_9BURK</name>
<feature type="domain" description="Helicase ATP-binding" evidence="5">
    <location>
        <begin position="308"/>
        <end position="483"/>
    </location>
</feature>
<dbReference type="Gene3D" id="3.40.50.300">
    <property type="entry name" value="P-loop containing nucleotide triphosphate hydrolases"/>
    <property type="match status" value="2"/>
</dbReference>
<proteinExistence type="predicted"/>
<protein>
    <submittedName>
        <fullName evidence="7">DEAD/DEAH box helicase</fullName>
    </submittedName>
</protein>
<sequence length="1101" mass="119926">MFDPVTEAIIKGSRALTGLDPSTLAEELTNVHIEIAAARLALSAPNDESSGYLKEALKRLSRLADAYEAEIILGLNPGFTKSMAFVAASARQAIAQATRPLGNTPMRAPLDEYSVGPDVSSALLYLIAERSSDAFEAARFIETPEYSTKYSDGVAVAIRNYAQGDLKRLVSTSANVLALDVEDFDPAEILFREILKGLALLGNIGLGQLASSEIDAAKDFFRTVLKLSVESTLLDEFPDSNIIFNSIFSGPRHVAALLIRVADGLKESAVVFLPAPSGADSKVWENWLKSEAATWPFLWESHREAISLGYLDVGNSLVMTTPTGSGKTTLSSLKIAATLAAKKCVLYLAPTHALVSQIERDLNQRLGNIEKATSIEDISLDDDVKTLPAISVVTPERCFALLTFAPEIFENVGLLVFDECHLLGAANKGATVHKADRRSIDAMLCLLTFVNVNYQSDLLLLSAMINNGRAVAEWLQNLLGRPVFTYENKWKPTRQLRSCVVYSYTDLTLLEHGLRGKPVRGAPPPAAIPYGIFSLVSGWNPDATDKLVIKSLSPTPVPLDIGKSKWGTRYLTANRNGVAAAIALRLALQGMKVIVFCGSIDSCSSIASEINESFAKLIPSLNPDQARWKAETLTEVGGTAAIYDSGERCAAVHHGELLPAERRLVESLFKDKASGVNVLAATSTLAQGLNLPCEAVVIAGTDRLDDSDPDEKKRTPLLAHEILNAIGRAGRAGQAAIGLSIIVPGKPTTCELESKIFNDERDLAITFAAGDQCLPLTDPLTTLFDQIETAAASGPEAQYLLRRLAVSLRTAHDAADSFESLARKTFGFYEKNRSSSTASEKWLSERKVALEGALASVVNVSDVDWIEELAAKTGISSGLVRTLVENYDSAPTMTSDAEVWLSWLFDLLNHEDESCDIFLRPETIIRVFGRAITVIPDTPTQRSLGKESVRFVMKLWFSGKTLLEMEKEIATWIVTFEGTVKRSTKPHKKVKRARRFVLRIVPDVAFLCGVLVQVGQKIAEADGKDLPRILKFLPQLVRHGFPTPYHYAFNAKAEISSRVTSTIKFENIRKHVLMNPFDDWSTIAHKVDTAIALAAFGDHST</sequence>
<evidence type="ECO:0000256" key="3">
    <source>
        <dbReference type="ARBA" id="ARBA00022806"/>
    </source>
</evidence>
<evidence type="ECO:0000313" key="7">
    <source>
        <dbReference type="EMBL" id="MFC0252686.1"/>
    </source>
</evidence>
<dbReference type="SMART" id="SM00487">
    <property type="entry name" value="DEXDc"/>
    <property type="match status" value="1"/>
</dbReference>
<dbReference type="PANTHER" id="PTHR47961:SF8">
    <property type="entry name" value="DEXH-BOX ATP-DEPENDENT RNA HELICASE DEXH15 CHLOROPLASTIC"/>
    <property type="match status" value="1"/>
</dbReference>
<reference evidence="7 8" key="1">
    <citation type="submission" date="2024-09" db="EMBL/GenBank/DDBJ databases">
        <authorList>
            <person name="Sun Q."/>
            <person name="Mori K."/>
        </authorList>
    </citation>
    <scope>NUCLEOTIDE SEQUENCE [LARGE SCALE GENOMIC DNA]</scope>
    <source>
        <strain evidence="7 8">CCM 7792</strain>
    </source>
</reference>
<dbReference type="PROSITE" id="PS51194">
    <property type="entry name" value="HELICASE_CTER"/>
    <property type="match status" value="1"/>
</dbReference>
<keyword evidence="3 7" id="KW-0347">Helicase</keyword>
<gene>
    <name evidence="7" type="ORF">ACFFJK_12370</name>
</gene>
<dbReference type="SUPFAM" id="SSF52540">
    <property type="entry name" value="P-loop containing nucleoside triphosphate hydrolases"/>
    <property type="match status" value="1"/>
</dbReference>
<dbReference type="InterPro" id="IPR001650">
    <property type="entry name" value="Helicase_C-like"/>
</dbReference>
<evidence type="ECO:0000256" key="4">
    <source>
        <dbReference type="ARBA" id="ARBA00022840"/>
    </source>
</evidence>
<keyword evidence="2" id="KW-0378">Hydrolase</keyword>
<dbReference type="RefSeq" id="WP_379679487.1">
    <property type="nucleotide sequence ID" value="NZ_JBHLWP010000011.1"/>
</dbReference>
<keyword evidence="1" id="KW-0547">Nucleotide-binding</keyword>
<comment type="caution">
    <text evidence="7">The sequence shown here is derived from an EMBL/GenBank/DDBJ whole genome shotgun (WGS) entry which is preliminary data.</text>
</comment>
<evidence type="ECO:0000259" key="6">
    <source>
        <dbReference type="PROSITE" id="PS51194"/>
    </source>
</evidence>
<evidence type="ECO:0000256" key="1">
    <source>
        <dbReference type="ARBA" id="ARBA00022741"/>
    </source>
</evidence>
<organism evidence="7 8">
    <name type="scientific">Massilia consociata</name>
    <dbReference type="NCBI Taxonomy" id="760117"/>
    <lineage>
        <taxon>Bacteria</taxon>
        <taxon>Pseudomonadati</taxon>
        <taxon>Pseudomonadota</taxon>
        <taxon>Betaproteobacteria</taxon>
        <taxon>Burkholderiales</taxon>
        <taxon>Oxalobacteraceae</taxon>
        <taxon>Telluria group</taxon>
        <taxon>Massilia</taxon>
    </lineage>
</organism>
<dbReference type="GO" id="GO:0004386">
    <property type="term" value="F:helicase activity"/>
    <property type="evidence" value="ECO:0007669"/>
    <property type="project" value="UniProtKB-KW"/>
</dbReference>
<dbReference type="Proteomes" id="UP001589773">
    <property type="component" value="Unassembled WGS sequence"/>
</dbReference>
<dbReference type="PROSITE" id="PS51192">
    <property type="entry name" value="HELICASE_ATP_BIND_1"/>
    <property type="match status" value="1"/>
</dbReference>
<dbReference type="InterPro" id="IPR027417">
    <property type="entry name" value="P-loop_NTPase"/>
</dbReference>
<dbReference type="Pfam" id="PF00270">
    <property type="entry name" value="DEAD"/>
    <property type="match status" value="1"/>
</dbReference>
<accession>A0ABV6FGS0</accession>
<dbReference type="Pfam" id="PF00271">
    <property type="entry name" value="Helicase_C"/>
    <property type="match status" value="1"/>
</dbReference>
<dbReference type="EMBL" id="JBHLWP010000011">
    <property type="protein sequence ID" value="MFC0252686.1"/>
    <property type="molecule type" value="Genomic_DNA"/>
</dbReference>
<keyword evidence="8" id="KW-1185">Reference proteome</keyword>
<keyword evidence="4" id="KW-0067">ATP-binding</keyword>
<dbReference type="InterPro" id="IPR014001">
    <property type="entry name" value="Helicase_ATP-bd"/>
</dbReference>
<dbReference type="PANTHER" id="PTHR47961">
    <property type="entry name" value="DNA POLYMERASE THETA, PUTATIVE (AFU_ORTHOLOGUE AFUA_1G05260)-RELATED"/>
    <property type="match status" value="1"/>
</dbReference>
<evidence type="ECO:0000259" key="5">
    <source>
        <dbReference type="PROSITE" id="PS51192"/>
    </source>
</evidence>
<dbReference type="SMART" id="SM00490">
    <property type="entry name" value="HELICc"/>
    <property type="match status" value="1"/>
</dbReference>
<feature type="domain" description="Helicase C-terminal" evidence="6">
    <location>
        <begin position="580"/>
        <end position="781"/>
    </location>
</feature>
<dbReference type="InterPro" id="IPR011545">
    <property type="entry name" value="DEAD/DEAH_box_helicase_dom"/>
</dbReference>
<evidence type="ECO:0000313" key="8">
    <source>
        <dbReference type="Proteomes" id="UP001589773"/>
    </source>
</evidence>
<evidence type="ECO:0000256" key="2">
    <source>
        <dbReference type="ARBA" id="ARBA00022801"/>
    </source>
</evidence>